<evidence type="ECO:0000256" key="1">
    <source>
        <dbReference type="ARBA" id="ARBA00023015"/>
    </source>
</evidence>
<dbReference type="CDD" id="cd06170">
    <property type="entry name" value="LuxR_C_like"/>
    <property type="match status" value="1"/>
</dbReference>
<proteinExistence type="predicted"/>
<name>A0AAE3SFW2_9BACT</name>
<gene>
    <name evidence="5" type="ORF">OM075_14565</name>
</gene>
<keyword evidence="1" id="KW-0805">Transcription regulation</keyword>
<dbReference type="InterPro" id="IPR016032">
    <property type="entry name" value="Sig_transdc_resp-reg_C-effctor"/>
</dbReference>
<dbReference type="PANTHER" id="PTHR44688">
    <property type="entry name" value="DNA-BINDING TRANSCRIPTIONAL ACTIVATOR DEVR_DOSR"/>
    <property type="match status" value="1"/>
</dbReference>
<keyword evidence="6" id="KW-1185">Reference proteome</keyword>
<dbReference type="EMBL" id="JAPDPJ010000035">
    <property type="protein sequence ID" value="MCW3787696.1"/>
    <property type="molecule type" value="Genomic_DNA"/>
</dbReference>
<dbReference type="GO" id="GO:0006355">
    <property type="term" value="P:regulation of DNA-templated transcription"/>
    <property type="evidence" value="ECO:0007669"/>
    <property type="project" value="InterPro"/>
</dbReference>
<evidence type="ECO:0000256" key="3">
    <source>
        <dbReference type="ARBA" id="ARBA00023163"/>
    </source>
</evidence>
<evidence type="ECO:0000313" key="6">
    <source>
        <dbReference type="Proteomes" id="UP001209229"/>
    </source>
</evidence>
<dbReference type="GO" id="GO:0003677">
    <property type="term" value="F:DNA binding"/>
    <property type="evidence" value="ECO:0007669"/>
    <property type="project" value="UniProtKB-KW"/>
</dbReference>
<dbReference type="RefSeq" id="WP_301191260.1">
    <property type="nucleotide sequence ID" value="NZ_JAPDPJ010000035.1"/>
</dbReference>
<accession>A0AAE3SFW2</accession>
<feature type="domain" description="HTH luxR-type" evidence="4">
    <location>
        <begin position="136"/>
        <end position="201"/>
    </location>
</feature>
<dbReference type="Gene3D" id="3.40.50.2300">
    <property type="match status" value="1"/>
</dbReference>
<evidence type="ECO:0000259" key="4">
    <source>
        <dbReference type="PROSITE" id="PS50043"/>
    </source>
</evidence>
<dbReference type="Gene3D" id="1.10.10.10">
    <property type="entry name" value="Winged helix-like DNA-binding domain superfamily/Winged helix DNA-binding domain"/>
    <property type="match status" value="1"/>
</dbReference>
<sequence length="225" mass="25655">MKKHLVLLYKNLLWGESLASLLNNNSDFNVINMLEFNELPDLDYSNTYIFLIEASCPNVELIEHVEFLKKKKQRVIVVGFILDNQFVDIIIQLGVDGFVLKSDSKDNLFLSINQAHRGEKFFSASVTEILSNHLLHTNDNSNLTCRELDVLIGIVNMHSTHQIAQELNLSEATVRTHRKNIMHKFGAKNYIGLIRYACRNGMLESPGEQFCAGCSKEQCYSKQFG</sequence>
<dbReference type="InterPro" id="IPR000792">
    <property type="entry name" value="Tscrpt_reg_LuxR_C"/>
</dbReference>
<dbReference type="PANTHER" id="PTHR44688:SF16">
    <property type="entry name" value="DNA-BINDING TRANSCRIPTIONAL ACTIVATOR DEVR_DOSR"/>
    <property type="match status" value="1"/>
</dbReference>
<dbReference type="InterPro" id="IPR036388">
    <property type="entry name" value="WH-like_DNA-bd_sf"/>
</dbReference>
<comment type="caution">
    <text evidence="5">The sequence shown here is derived from an EMBL/GenBank/DDBJ whole genome shotgun (WGS) entry which is preliminary data.</text>
</comment>
<dbReference type="PROSITE" id="PS50043">
    <property type="entry name" value="HTH_LUXR_2"/>
    <property type="match status" value="1"/>
</dbReference>
<dbReference type="Pfam" id="PF00196">
    <property type="entry name" value="GerE"/>
    <property type="match status" value="1"/>
</dbReference>
<dbReference type="AlphaFoldDB" id="A0AAE3SFW2"/>
<keyword evidence="3" id="KW-0804">Transcription</keyword>
<dbReference type="PRINTS" id="PR00038">
    <property type="entry name" value="HTHLUXR"/>
</dbReference>
<protein>
    <submittedName>
        <fullName evidence="5">Response regulator transcription factor</fullName>
    </submittedName>
</protein>
<dbReference type="Proteomes" id="UP001209229">
    <property type="component" value="Unassembled WGS sequence"/>
</dbReference>
<keyword evidence="2" id="KW-0238">DNA-binding</keyword>
<evidence type="ECO:0000313" key="5">
    <source>
        <dbReference type="EMBL" id="MCW3787696.1"/>
    </source>
</evidence>
<reference evidence="5" key="1">
    <citation type="submission" date="2022-10" db="EMBL/GenBank/DDBJ databases">
        <authorList>
            <person name="Yu W.X."/>
        </authorList>
    </citation>
    <scope>NUCLEOTIDE SEQUENCE</scope>
    <source>
        <strain evidence="5">AAT</strain>
    </source>
</reference>
<dbReference type="SMART" id="SM00421">
    <property type="entry name" value="HTH_LUXR"/>
    <property type="match status" value="1"/>
</dbReference>
<dbReference type="SUPFAM" id="SSF46894">
    <property type="entry name" value="C-terminal effector domain of the bipartite response regulators"/>
    <property type="match status" value="1"/>
</dbReference>
<organism evidence="5 6">
    <name type="scientific">Plebeiibacterium sediminum</name>
    <dbReference type="NCBI Taxonomy" id="2992112"/>
    <lineage>
        <taxon>Bacteria</taxon>
        <taxon>Pseudomonadati</taxon>
        <taxon>Bacteroidota</taxon>
        <taxon>Bacteroidia</taxon>
        <taxon>Marinilabiliales</taxon>
        <taxon>Marinilabiliaceae</taxon>
        <taxon>Plebeiibacterium</taxon>
    </lineage>
</organism>
<evidence type="ECO:0000256" key="2">
    <source>
        <dbReference type="ARBA" id="ARBA00023125"/>
    </source>
</evidence>